<evidence type="ECO:0000313" key="2">
    <source>
        <dbReference type="EMBL" id="MDR9893706.1"/>
    </source>
</evidence>
<gene>
    <name evidence="2" type="ORF">G7B40_003820</name>
</gene>
<feature type="chain" id="PRO_5042937710" evidence="1">
    <location>
        <begin position="28"/>
        <end position="102"/>
    </location>
</feature>
<proteinExistence type="predicted"/>
<organism evidence="2 3">
    <name type="scientific">Aetokthonos hydrillicola Thurmond2011</name>
    <dbReference type="NCBI Taxonomy" id="2712845"/>
    <lineage>
        <taxon>Bacteria</taxon>
        <taxon>Bacillati</taxon>
        <taxon>Cyanobacteriota</taxon>
        <taxon>Cyanophyceae</taxon>
        <taxon>Nostocales</taxon>
        <taxon>Hapalosiphonaceae</taxon>
        <taxon>Aetokthonos</taxon>
    </lineage>
</organism>
<dbReference type="Proteomes" id="UP000667802">
    <property type="component" value="Unassembled WGS sequence"/>
</dbReference>
<dbReference type="EMBL" id="JAALHA020000001">
    <property type="protein sequence ID" value="MDR9893706.1"/>
    <property type="molecule type" value="Genomic_DNA"/>
</dbReference>
<feature type="signal peptide" evidence="1">
    <location>
        <begin position="1"/>
        <end position="27"/>
    </location>
</feature>
<evidence type="ECO:0000256" key="1">
    <source>
        <dbReference type="SAM" id="SignalP"/>
    </source>
</evidence>
<comment type="caution">
    <text evidence="2">The sequence shown here is derived from an EMBL/GenBank/DDBJ whole genome shotgun (WGS) entry which is preliminary data.</text>
</comment>
<name>A0AAP5M3E8_9CYAN</name>
<sequence>MNKIALTLICCSSFFALTVLNVNPAFAKKLSPQQIANPILRAADTQKVNVPISQEDLQSPSMRSLQTERIKQLAVQKFGCDCPGCQALASQMLLQGQLPTPQ</sequence>
<reference evidence="3" key="1">
    <citation type="journal article" date="2021" name="Science">
        <title>Hunting the eagle killer: A cyanobacterial neurotoxin causes vacuolar myelinopathy.</title>
        <authorList>
            <person name="Breinlinger S."/>
            <person name="Phillips T.J."/>
            <person name="Haram B.N."/>
            <person name="Mares J."/>
            <person name="Martinez Yerena J.A."/>
            <person name="Hrouzek P."/>
            <person name="Sobotka R."/>
            <person name="Henderson W.M."/>
            <person name="Schmieder P."/>
            <person name="Williams S.M."/>
            <person name="Lauderdale J.D."/>
            <person name="Wilde H.D."/>
            <person name="Gerrin W."/>
            <person name="Kust A."/>
            <person name="Washington J.W."/>
            <person name="Wagner C."/>
            <person name="Geier B."/>
            <person name="Liebeke M."/>
            <person name="Enke H."/>
            <person name="Niedermeyer T.H.J."/>
            <person name="Wilde S.B."/>
        </authorList>
    </citation>
    <scope>NUCLEOTIDE SEQUENCE [LARGE SCALE GENOMIC DNA]</scope>
    <source>
        <strain evidence="3">Thurmond2011</strain>
    </source>
</reference>
<dbReference type="RefSeq" id="WP_208338300.1">
    <property type="nucleotide sequence ID" value="NZ_CAWQFN010000041.1"/>
</dbReference>
<accession>A0AAP5M3E8</accession>
<keyword evidence="3" id="KW-1185">Reference proteome</keyword>
<keyword evidence="1" id="KW-0732">Signal</keyword>
<evidence type="ECO:0000313" key="3">
    <source>
        <dbReference type="Proteomes" id="UP000667802"/>
    </source>
</evidence>
<protein>
    <submittedName>
        <fullName evidence="2">Uncharacterized protein</fullName>
    </submittedName>
</protein>
<dbReference type="AlphaFoldDB" id="A0AAP5M3E8"/>